<accession>A0A212LKN3</accession>
<protein>
    <submittedName>
        <fullName evidence="2">Uncharacterized protein</fullName>
    </submittedName>
</protein>
<gene>
    <name evidence="2" type="ORF">KL86PLE_60427</name>
</gene>
<evidence type="ECO:0000256" key="1">
    <source>
        <dbReference type="SAM" id="MobiDB-lite"/>
    </source>
</evidence>
<dbReference type="AlphaFoldDB" id="A0A212LKN3"/>
<sequence length="128" mass="14643">MWLCAVKVVPRLVWRPVALQSVRETFEEATFRLLQPRGGRCGARKRRSRRGRFRRRRFRHGKPGRDNTRRKDGLTGTIRERHGPFLSRMLGFMAERTGRVKTNRDGCGGAALFPAAGREGIVLPVFPS</sequence>
<name>A0A212LKN3_9HYPH</name>
<evidence type="ECO:0000313" key="2">
    <source>
        <dbReference type="EMBL" id="SCM78105.1"/>
    </source>
</evidence>
<proteinExistence type="predicted"/>
<reference evidence="2" key="1">
    <citation type="submission" date="2016-08" db="EMBL/GenBank/DDBJ databases">
        <authorList>
            <person name="Seilhamer J.J."/>
        </authorList>
    </citation>
    <scope>NUCLEOTIDE SEQUENCE</scope>
    <source>
        <strain evidence="2">86</strain>
    </source>
</reference>
<dbReference type="EMBL" id="FMJD01000010">
    <property type="protein sequence ID" value="SCM78105.1"/>
    <property type="molecule type" value="Genomic_DNA"/>
</dbReference>
<feature type="compositionally biased region" description="Basic and acidic residues" evidence="1">
    <location>
        <begin position="63"/>
        <end position="78"/>
    </location>
</feature>
<organism evidence="2">
    <name type="scientific">uncultured Pleomorphomonas sp</name>
    <dbReference type="NCBI Taxonomy" id="442121"/>
    <lineage>
        <taxon>Bacteria</taxon>
        <taxon>Pseudomonadati</taxon>
        <taxon>Pseudomonadota</taxon>
        <taxon>Alphaproteobacteria</taxon>
        <taxon>Hyphomicrobiales</taxon>
        <taxon>Pleomorphomonadaceae</taxon>
        <taxon>Pleomorphomonas</taxon>
        <taxon>environmental samples</taxon>
    </lineage>
</organism>
<feature type="compositionally biased region" description="Basic residues" evidence="1">
    <location>
        <begin position="42"/>
        <end position="62"/>
    </location>
</feature>
<feature type="region of interest" description="Disordered" evidence="1">
    <location>
        <begin position="38"/>
        <end position="78"/>
    </location>
</feature>